<feature type="region of interest" description="Disordered" evidence="1">
    <location>
        <begin position="1"/>
        <end position="85"/>
    </location>
</feature>
<evidence type="ECO:0000313" key="3">
    <source>
        <dbReference type="Proteomes" id="UP000005697"/>
    </source>
</evidence>
<feature type="compositionally biased region" description="Basic and acidic residues" evidence="1">
    <location>
        <begin position="13"/>
        <end position="24"/>
    </location>
</feature>
<protein>
    <submittedName>
        <fullName evidence="2">Uncharacterized protein</fullName>
    </submittedName>
</protein>
<evidence type="ECO:0000313" key="2">
    <source>
        <dbReference type="EMBL" id="EGC19553.1"/>
    </source>
</evidence>
<dbReference type="Proteomes" id="UP000005697">
    <property type="component" value="Unassembled WGS sequence"/>
</dbReference>
<evidence type="ECO:0000256" key="1">
    <source>
        <dbReference type="SAM" id="MobiDB-lite"/>
    </source>
</evidence>
<feature type="compositionally biased region" description="Low complexity" evidence="1">
    <location>
        <begin position="69"/>
        <end position="78"/>
    </location>
</feature>
<feature type="compositionally biased region" description="Basic residues" evidence="1">
    <location>
        <begin position="1"/>
        <end position="12"/>
    </location>
</feature>
<gene>
    <name evidence="2" type="ORF">HMPREF9141_2093</name>
</gene>
<dbReference type="HOGENOM" id="CLU_2509937_0_0_10"/>
<keyword evidence="3" id="KW-1185">Reference proteome</keyword>
<dbReference type="EMBL" id="AEWX01000027">
    <property type="protein sequence ID" value="EGC19553.1"/>
    <property type="molecule type" value="Genomic_DNA"/>
</dbReference>
<proteinExistence type="predicted"/>
<comment type="caution">
    <text evidence="2">The sequence shown here is derived from an EMBL/GenBank/DDBJ whole genome shotgun (WGS) entry which is preliminary data.</text>
</comment>
<name>F0F926_9BACT</name>
<organism evidence="2 3">
    <name type="scientific">Prevotella multiformis DSM 16608</name>
    <dbReference type="NCBI Taxonomy" id="888743"/>
    <lineage>
        <taxon>Bacteria</taxon>
        <taxon>Pseudomonadati</taxon>
        <taxon>Bacteroidota</taxon>
        <taxon>Bacteroidia</taxon>
        <taxon>Bacteroidales</taxon>
        <taxon>Prevotellaceae</taxon>
        <taxon>Prevotella</taxon>
    </lineage>
</organism>
<feature type="compositionally biased region" description="Basic residues" evidence="1">
    <location>
        <begin position="38"/>
        <end position="50"/>
    </location>
</feature>
<sequence>MRYGLLKRKRPGGCRERTGNDRRRAPIRPLPPPDEQRMRHRGYPVRRKIPAGRTASGKMRQSVPRRTEPSGLSGSLPSRPHVYNL</sequence>
<reference evidence="2 3" key="1">
    <citation type="submission" date="2011-01" db="EMBL/GenBank/DDBJ databases">
        <authorList>
            <person name="Muzny D."/>
            <person name="Qin X."/>
            <person name="Deng J."/>
            <person name="Jiang H."/>
            <person name="Liu Y."/>
            <person name="Qu J."/>
            <person name="Song X.-Z."/>
            <person name="Zhang L."/>
            <person name="Thornton R."/>
            <person name="Coyle M."/>
            <person name="Francisco L."/>
            <person name="Jackson L."/>
            <person name="Javaid M."/>
            <person name="Korchina V."/>
            <person name="Kovar C."/>
            <person name="Mata R."/>
            <person name="Mathew T."/>
            <person name="Ngo R."/>
            <person name="Nguyen L."/>
            <person name="Nguyen N."/>
            <person name="Okwuonu G."/>
            <person name="Ongeri F."/>
            <person name="Pham C."/>
            <person name="Simmons D."/>
            <person name="Wilczek-Boney K."/>
            <person name="Hale W."/>
            <person name="Jakkamsetti A."/>
            <person name="Pham P."/>
            <person name="Ruth R."/>
            <person name="San Lucas F."/>
            <person name="Warren J."/>
            <person name="Zhang J."/>
            <person name="Zhao Z."/>
            <person name="Zhou C."/>
            <person name="Zhu D."/>
            <person name="Lee S."/>
            <person name="Bess C."/>
            <person name="Blankenburg K."/>
            <person name="Forbes L."/>
            <person name="Fu Q."/>
            <person name="Gubbala S."/>
            <person name="Hirani K."/>
            <person name="Jayaseelan J.C."/>
            <person name="Lara F."/>
            <person name="Munidasa M."/>
            <person name="Palculict T."/>
            <person name="Patil S."/>
            <person name="Pu L.-L."/>
            <person name="Saada N."/>
            <person name="Tang L."/>
            <person name="Weissenberger G."/>
            <person name="Zhu Y."/>
            <person name="Hemphill L."/>
            <person name="Shang Y."/>
            <person name="Youmans B."/>
            <person name="Ayvaz T."/>
            <person name="Ross M."/>
            <person name="Santibanez J."/>
            <person name="Aqrawi P."/>
            <person name="Gross S."/>
            <person name="Joshi V."/>
            <person name="Fowler G."/>
            <person name="Nazareth L."/>
            <person name="Reid J."/>
            <person name="Worley K."/>
            <person name="Petrosino J."/>
            <person name="Highlander S."/>
            <person name="Gibbs R."/>
        </authorList>
    </citation>
    <scope>NUCLEOTIDE SEQUENCE [LARGE SCALE GENOMIC DNA]</scope>
    <source>
        <strain evidence="2 3">DSM 16608</strain>
    </source>
</reference>
<dbReference type="AlphaFoldDB" id="F0F926"/>
<accession>F0F926</accession>